<keyword evidence="6" id="KW-1185">Reference proteome</keyword>
<dbReference type="InterPro" id="IPR033121">
    <property type="entry name" value="PEPTIDASE_A1"/>
</dbReference>
<feature type="chain" id="PRO_5043012930" evidence="3">
    <location>
        <begin position="27"/>
        <end position="930"/>
    </location>
</feature>
<evidence type="ECO:0000259" key="4">
    <source>
        <dbReference type="PROSITE" id="PS51767"/>
    </source>
</evidence>
<dbReference type="SUPFAM" id="SSF50630">
    <property type="entry name" value="Acid proteases"/>
    <property type="match status" value="1"/>
</dbReference>
<keyword evidence="2" id="KW-0472">Membrane</keyword>
<evidence type="ECO:0000313" key="6">
    <source>
        <dbReference type="Proteomes" id="UP001301958"/>
    </source>
</evidence>
<feature type="region of interest" description="Disordered" evidence="1">
    <location>
        <begin position="623"/>
        <end position="759"/>
    </location>
</feature>
<evidence type="ECO:0000256" key="1">
    <source>
        <dbReference type="SAM" id="MobiDB-lite"/>
    </source>
</evidence>
<dbReference type="InterPro" id="IPR034164">
    <property type="entry name" value="Pepsin-like_dom"/>
</dbReference>
<organism evidence="5 6">
    <name type="scientific">Podospora fimiseda</name>
    <dbReference type="NCBI Taxonomy" id="252190"/>
    <lineage>
        <taxon>Eukaryota</taxon>
        <taxon>Fungi</taxon>
        <taxon>Dikarya</taxon>
        <taxon>Ascomycota</taxon>
        <taxon>Pezizomycotina</taxon>
        <taxon>Sordariomycetes</taxon>
        <taxon>Sordariomycetidae</taxon>
        <taxon>Sordariales</taxon>
        <taxon>Podosporaceae</taxon>
        <taxon>Podospora</taxon>
    </lineage>
</organism>
<keyword evidence="3" id="KW-0732">Signal</keyword>
<feature type="compositionally biased region" description="Low complexity" evidence="1">
    <location>
        <begin position="709"/>
        <end position="738"/>
    </location>
</feature>
<feature type="signal peptide" evidence="3">
    <location>
        <begin position="1"/>
        <end position="26"/>
    </location>
</feature>
<keyword evidence="2" id="KW-1133">Transmembrane helix</keyword>
<dbReference type="Proteomes" id="UP001301958">
    <property type="component" value="Unassembled WGS sequence"/>
</dbReference>
<feature type="compositionally biased region" description="Polar residues" evidence="1">
    <location>
        <begin position="861"/>
        <end position="886"/>
    </location>
</feature>
<feature type="compositionally biased region" description="Pro residues" evidence="1">
    <location>
        <begin position="819"/>
        <end position="828"/>
    </location>
</feature>
<feature type="compositionally biased region" description="Polar residues" evidence="1">
    <location>
        <begin position="739"/>
        <end position="754"/>
    </location>
</feature>
<name>A0AAN7BV95_9PEZI</name>
<protein>
    <submittedName>
        <fullName evidence="5">Aspartic peptidase domain-containing protein</fullName>
    </submittedName>
</protein>
<feature type="compositionally biased region" description="Polar residues" evidence="1">
    <location>
        <begin position="628"/>
        <end position="637"/>
    </location>
</feature>
<sequence>MRLPRLRVAVVCDILLLLSEATFVVATPASPTSTTVPEKKVVPPLWIEPSGEWFDSYDGKWSNFMFVVGFSPVYLTPATALSEIWTVSTGGCTPTQLCFDARGGVVDTHSSETWKPLGPWELGMNQTGYGGNGDYGLETVAFVNTFTSYTTSIDDVLVATINDTSYYQGYIGLGVRQARFKETLTNPFISQLAQSVGKIPSHSYGYTAGAYYRPNGQSDGTIASLTLGGYDKMRFSQHGINFPLDPITRFPTVRLRGVTAQISSLDKAPAANWTSTSRALVNMDDSITAIIDSSTPYLWLPTEVCDRFAAALNLTWRDDLGVYVFQDGPQYTRFMNDKSLSFTFTLSAFDNTDNFGQPLNVPGVVNITLPSAAFAQVLRYPFRGVIQYGESGVPYFPLKRSTKESNNNTLIIGRAFMQEAYLITRYDRSIFSVHQALFPDNASRNISLEGIERPPNSPYPEYRDEVAKPPQEGLTQGQTAGIALGAFIIASIVGFTTWCCCRRRRKKKQAKEDGKLDENKDVALHVEEQDEPRSPVKRMFTKIIRKKRSKKTNVHEADGTSRNPVEVGADEQHQVFEMPVPVEPVELDSHDLGDEDTDIGVDSLQGLSEYELTRRKLERQMLGPVPTYSPTDTMSQNTRREKSLHDVAPVAHYRPTEEPSPVSTPTFANTDSLPDCLPSPMSPHPDWPGRMFDLPSPMTVVSPAHLHQTPTTSSDPSCSYSPVSPHSPNSPHNFVPSSISHPDSNNASPTSLTGSVRLPQPAFQRAPIDDSRIVCLGPLPEGVELPHQRRPPPPLIPRILGPDGRAIQQPGGPVSPHTPSSPLPPPGPLGHYRSDTNGSSDTLGSNFTEEEGQLVAEAVQRTYQNSGLRLEQTHQQQQHPSNTHQEPSPPSPQSPQSMERIETSLEFIHVPQIADKRYSWEEPEGNPRQD</sequence>
<dbReference type="EMBL" id="MU865302">
    <property type="protein sequence ID" value="KAK4230096.1"/>
    <property type="molecule type" value="Genomic_DNA"/>
</dbReference>
<evidence type="ECO:0000256" key="3">
    <source>
        <dbReference type="SAM" id="SignalP"/>
    </source>
</evidence>
<evidence type="ECO:0000313" key="5">
    <source>
        <dbReference type="EMBL" id="KAK4230096.1"/>
    </source>
</evidence>
<dbReference type="AlphaFoldDB" id="A0AAN7BV95"/>
<feature type="compositionally biased region" description="Polar residues" evidence="1">
    <location>
        <begin position="835"/>
        <end position="847"/>
    </location>
</feature>
<comment type="caution">
    <text evidence="5">The sequence shown here is derived from an EMBL/GenBank/DDBJ whole genome shotgun (WGS) entry which is preliminary data.</text>
</comment>
<keyword evidence="2" id="KW-0812">Transmembrane</keyword>
<reference evidence="5" key="1">
    <citation type="journal article" date="2023" name="Mol. Phylogenet. Evol.">
        <title>Genome-scale phylogeny and comparative genomics of the fungal order Sordariales.</title>
        <authorList>
            <person name="Hensen N."/>
            <person name="Bonometti L."/>
            <person name="Westerberg I."/>
            <person name="Brannstrom I.O."/>
            <person name="Guillou S."/>
            <person name="Cros-Aarteil S."/>
            <person name="Calhoun S."/>
            <person name="Haridas S."/>
            <person name="Kuo A."/>
            <person name="Mondo S."/>
            <person name="Pangilinan J."/>
            <person name="Riley R."/>
            <person name="LaButti K."/>
            <person name="Andreopoulos B."/>
            <person name="Lipzen A."/>
            <person name="Chen C."/>
            <person name="Yan M."/>
            <person name="Daum C."/>
            <person name="Ng V."/>
            <person name="Clum A."/>
            <person name="Steindorff A."/>
            <person name="Ohm R.A."/>
            <person name="Martin F."/>
            <person name="Silar P."/>
            <person name="Natvig D.O."/>
            <person name="Lalanne C."/>
            <person name="Gautier V."/>
            <person name="Ament-Velasquez S.L."/>
            <person name="Kruys A."/>
            <person name="Hutchinson M.I."/>
            <person name="Powell A.J."/>
            <person name="Barry K."/>
            <person name="Miller A.N."/>
            <person name="Grigoriev I.V."/>
            <person name="Debuchy R."/>
            <person name="Gladieux P."/>
            <person name="Hiltunen Thoren M."/>
            <person name="Johannesson H."/>
        </authorList>
    </citation>
    <scope>NUCLEOTIDE SEQUENCE</scope>
    <source>
        <strain evidence="5">CBS 990.96</strain>
    </source>
</reference>
<dbReference type="CDD" id="cd05471">
    <property type="entry name" value="pepsin_like"/>
    <property type="match status" value="1"/>
</dbReference>
<dbReference type="InterPro" id="IPR021109">
    <property type="entry name" value="Peptidase_aspartic_dom_sf"/>
</dbReference>
<feature type="region of interest" description="Disordered" evidence="1">
    <location>
        <begin position="782"/>
        <end position="905"/>
    </location>
</feature>
<feature type="domain" description="Peptidase A1" evidence="4">
    <location>
        <begin position="60"/>
        <end position="434"/>
    </location>
</feature>
<dbReference type="PROSITE" id="PS51767">
    <property type="entry name" value="PEPTIDASE_A1"/>
    <property type="match status" value="1"/>
</dbReference>
<gene>
    <name evidence="5" type="ORF">QBC38DRAFT_357939</name>
</gene>
<proteinExistence type="predicted"/>
<reference evidence="5" key="2">
    <citation type="submission" date="2023-05" db="EMBL/GenBank/DDBJ databases">
        <authorList>
            <consortium name="Lawrence Berkeley National Laboratory"/>
            <person name="Steindorff A."/>
            <person name="Hensen N."/>
            <person name="Bonometti L."/>
            <person name="Westerberg I."/>
            <person name="Brannstrom I.O."/>
            <person name="Guillou S."/>
            <person name="Cros-Aarteil S."/>
            <person name="Calhoun S."/>
            <person name="Haridas S."/>
            <person name="Kuo A."/>
            <person name="Mondo S."/>
            <person name="Pangilinan J."/>
            <person name="Riley R."/>
            <person name="Labutti K."/>
            <person name="Andreopoulos B."/>
            <person name="Lipzen A."/>
            <person name="Chen C."/>
            <person name="Yanf M."/>
            <person name="Daum C."/>
            <person name="Ng V."/>
            <person name="Clum A."/>
            <person name="Ohm R."/>
            <person name="Martin F."/>
            <person name="Silar P."/>
            <person name="Natvig D."/>
            <person name="Lalanne C."/>
            <person name="Gautier V."/>
            <person name="Ament-Velasquez S.L."/>
            <person name="Kruys A."/>
            <person name="Hutchinson M.I."/>
            <person name="Powell A.J."/>
            <person name="Barry K."/>
            <person name="Miller A.N."/>
            <person name="Grigoriev I.V."/>
            <person name="Debuchy R."/>
            <person name="Gladieux P."/>
            <person name="Thoren M.H."/>
            <person name="Johannesson H."/>
        </authorList>
    </citation>
    <scope>NUCLEOTIDE SEQUENCE</scope>
    <source>
        <strain evidence="5">CBS 990.96</strain>
    </source>
</reference>
<feature type="transmembrane region" description="Helical" evidence="2">
    <location>
        <begin position="480"/>
        <end position="501"/>
    </location>
</feature>
<evidence type="ECO:0000256" key="2">
    <source>
        <dbReference type="SAM" id="Phobius"/>
    </source>
</evidence>
<accession>A0AAN7BV95</accession>
<dbReference type="Gene3D" id="2.40.70.10">
    <property type="entry name" value="Acid Proteases"/>
    <property type="match status" value="2"/>
</dbReference>
<dbReference type="Pfam" id="PF00026">
    <property type="entry name" value="Asp"/>
    <property type="match status" value="1"/>
</dbReference>